<feature type="transmembrane region" description="Helical" evidence="8">
    <location>
        <begin position="352"/>
        <end position="371"/>
    </location>
</feature>
<keyword evidence="2" id="KW-1003">Cell membrane</keyword>
<feature type="transmembrane region" description="Helical" evidence="8">
    <location>
        <begin position="6"/>
        <end position="28"/>
    </location>
</feature>
<comment type="subcellular location">
    <subcellularLocation>
        <location evidence="1">Cell membrane</location>
        <topology evidence="1">Multi-pass membrane protein</topology>
    </subcellularLocation>
    <subcellularLocation>
        <location evidence="7">Membrane</location>
        <topology evidence="7">Multi-pass membrane protein</topology>
    </subcellularLocation>
</comment>
<dbReference type="RefSeq" id="WP_198057270.1">
    <property type="nucleotide sequence ID" value="NZ_JAEDAF010000003.1"/>
</dbReference>
<dbReference type="EMBL" id="JAEDAF010000003">
    <property type="protein sequence ID" value="MBH8579557.1"/>
    <property type="molecule type" value="Genomic_DNA"/>
</dbReference>
<feature type="transmembrane region" description="Helical" evidence="8">
    <location>
        <begin position="261"/>
        <end position="283"/>
    </location>
</feature>
<feature type="transmembrane region" description="Helical" evidence="8">
    <location>
        <begin position="198"/>
        <end position="220"/>
    </location>
</feature>
<feature type="transmembrane region" description="Helical" evidence="8">
    <location>
        <begin position="290"/>
        <end position="309"/>
    </location>
</feature>
<feature type="transmembrane region" description="Helical" evidence="8">
    <location>
        <begin position="128"/>
        <end position="144"/>
    </location>
</feature>
<feature type="transmembrane region" description="Helical" evidence="8">
    <location>
        <begin position="35"/>
        <end position="54"/>
    </location>
</feature>
<comment type="caution">
    <text evidence="10">The sequence shown here is derived from an EMBL/GenBank/DDBJ whole genome shotgun (WGS) entry which is preliminary data.</text>
</comment>
<evidence type="ECO:0000313" key="10">
    <source>
        <dbReference type="EMBL" id="MBH8579557.1"/>
    </source>
</evidence>
<feature type="domain" description="NADH:quinone oxidoreductase/Mrp antiporter transmembrane" evidence="9">
    <location>
        <begin position="122"/>
        <end position="343"/>
    </location>
</feature>
<feature type="transmembrane region" description="Helical" evidence="8">
    <location>
        <begin position="391"/>
        <end position="412"/>
    </location>
</feature>
<proteinExistence type="predicted"/>
<dbReference type="PANTHER" id="PTHR42682">
    <property type="entry name" value="HYDROGENASE-4 COMPONENT F"/>
    <property type="match status" value="1"/>
</dbReference>
<keyword evidence="4 8" id="KW-1133">Transmembrane helix</keyword>
<dbReference type="PANTHER" id="PTHR42682:SF4">
    <property type="entry name" value="NADH-UBIQUINONE_PLASTOQUINONE"/>
    <property type="match status" value="1"/>
</dbReference>
<protein>
    <recommendedName>
        <fullName evidence="9">NADH:quinone oxidoreductase/Mrp antiporter transmembrane domain-containing protein</fullName>
    </recommendedName>
</protein>
<evidence type="ECO:0000256" key="7">
    <source>
        <dbReference type="RuleBase" id="RU000320"/>
    </source>
</evidence>
<dbReference type="InterPro" id="IPR052175">
    <property type="entry name" value="ComplexI-like_HydComp"/>
</dbReference>
<feature type="transmembrane region" description="Helical" evidence="8">
    <location>
        <begin position="74"/>
        <end position="93"/>
    </location>
</feature>
<evidence type="ECO:0000256" key="1">
    <source>
        <dbReference type="ARBA" id="ARBA00004651"/>
    </source>
</evidence>
<dbReference type="Pfam" id="PF00361">
    <property type="entry name" value="Proton_antipo_M"/>
    <property type="match status" value="1"/>
</dbReference>
<dbReference type="PRINTS" id="PR01437">
    <property type="entry name" value="NUOXDRDTASE4"/>
</dbReference>
<sequence length="585" mass="62666">MSASPLLPWSLALAVAWPLLVASLPGLFERRLATLAWLSGPLPALVLALWAPSLELTLEAWLLGGHWLLDETRRPLLAMSALLWALAGGYAWGYLAPEDPHRRRFARLWSLSLAGNLLLLVAEDIPSFYLGFALMTFAAFGLVLHHGDEGARRGAWAYLLLALVGEGLILAGLLWAAGESGALTLTALRQGLAGSGNHAMVVLLWLGFGVKAGVLGLHLWLPLAHPVAPTPASAVLSGVMVKAGVWGWWQTLPLGLVALPLPGSLMIALGLLGAFLAVLYGLFMSEAKAVLAYSTVSQLGMLAALTGAVLHSPELWPALLPALLLFATHHGLNKGALFLGVGIARHPPRLPFWLVGAGLALPAWALAGALASGLPTKWMIKAGLHDGGWSGLALALSWAAVGTTLLMARTLWCLYREWQQAVEAEVAPASRAMLVGWLGSLAAATLLPAWLVLPEAIQLPPRGELWGLLWPVVLGGSLALVAIQQLLGRHPAVEAAMATWRPGDLWWLAQGPLRRRRDELNRGVASLRRHNARWREARQHWGERLMRGLDGLEGVETLLRWLLLPLVLGMGALLIWGLPVTLPLG</sequence>
<evidence type="ECO:0000256" key="2">
    <source>
        <dbReference type="ARBA" id="ARBA00022475"/>
    </source>
</evidence>
<dbReference type="GO" id="GO:0016491">
    <property type="term" value="F:oxidoreductase activity"/>
    <property type="evidence" value="ECO:0007669"/>
    <property type="project" value="UniProtKB-KW"/>
</dbReference>
<keyword evidence="3 7" id="KW-0812">Transmembrane</keyword>
<keyword evidence="5" id="KW-0560">Oxidoreductase</keyword>
<dbReference type="InterPro" id="IPR001750">
    <property type="entry name" value="ND/Mrp_TM"/>
</dbReference>
<feature type="transmembrane region" description="Helical" evidence="8">
    <location>
        <begin position="465"/>
        <end position="483"/>
    </location>
</feature>
<evidence type="ECO:0000256" key="3">
    <source>
        <dbReference type="ARBA" id="ARBA00022692"/>
    </source>
</evidence>
<dbReference type="GO" id="GO:0005886">
    <property type="term" value="C:plasma membrane"/>
    <property type="evidence" value="ECO:0007669"/>
    <property type="project" value="UniProtKB-SubCell"/>
</dbReference>
<organism evidence="10 11">
    <name type="scientific">Bisbaumannia pacifica</name>
    <dbReference type="NCBI Taxonomy" id="77098"/>
    <lineage>
        <taxon>Bacteria</taxon>
        <taxon>Pseudomonadati</taxon>
        <taxon>Pseudomonadota</taxon>
        <taxon>Gammaproteobacteria</taxon>
        <taxon>Oceanospirillales</taxon>
        <taxon>Halomonadaceae</taxon>
        <taxon>Bisbaumannia</taxon>
    </lineage>
</organism>
<evidence type="ECO:0000256" key="4">
    <source>
        <dbReference type="ARBA" id="ARBA00022989"/>
    </source>
</evidence>
<feature type="transmembrane region" description="Helical" evidence="8">
    <location>
        <begin position="558"/>
        <end position="578"/>
    </location>
</feature>
<evidence type="ECO:0000256" key="8">
    <source>
        <dbReference type="SAM" id="Phobius"/>
    </source>
</evidence>
<dbReference type="InterPro" id="IPR003918">
    <property type="entry name" value="NADH_UbQ_OxRdtase"/>
</dbReference>
<evidence type="ECO:0000313" key="11">
    <source>
        <dbReference type="Proteomes" id="UP000651738"/>
    </source>
</evidence>
<accession>A0ABD4KYP4</accession>
<feature type="transmembrane region" description="Helical" evidence="8">
    <location>
        <begin position="156"/>
        <end position="178"/>
    </location>
</feature>
<reference evidence="10 11" key="1">
    <citation type="submission" date="2020-12" db="EMBL/GenBank/DDBJ databases">
        <title>Draft genome sequence of Halomonas pacifica strain CARE-V15.</title>
        <authorList>
            <person name="Vignesh N."/>
            <person name="Thabitha A."/>
            <person name="Saravanan R."/>
            <person name="Manigandan V."/>
        </authorList>
    </citation>
    <scope>NUCLEOTIDE SEQUENCE [LARGE SCALE GENOMIC DNA]</scope>
    <source>
        <strain evidence="10 11">CARE-V15</strain>
    </source>
</reference>
<gene>
    <name evidence="10" type="ORF">I7V36_05550</name>
</gene>
<name>A0ABD4KYP4_9GAMM</name>
<keyword evidence="6 8" id="KW-0472">Membrane</keyword>
<dbReference type="AlphaFoldDB" id="A0ABD4KYP4"/>
<dbReference type="Proteomes" id="UP000651738">
    <property type="component" value="Unassembled WGS sequence"/>
</dbReference>
<evidence type="ECO:0000256" key="6">
    <source>
        <dbReference type="ARBA" id="ARBA00023136"/>
    </source>
</evidence>
<feature type="transmembrane region" description="Helical" evidence="8">
    <location>
        <begin position="232"/>
        <end position="249"/>
    </location>
</feature>
<evidence type="ECO:0000259" key="9">
    <source>
        <dbReference type="Pfam" id="PF00361"/>
    </source>
</evidence>
<feature type="transmembrane region" description="Helical" evidence="8">
    <location>
        <begin position="105"/>
        <end position="122"/>
    </location>
</feature>
<evidence type="ECO:0000256" key="5">
    <source>
        <dbReference type="ARBA" id="ARBA00023002"/>
    </source>
</evidence>
<feature type="transmembrane region" description="Helical" evidence="8">
    <location>
        <begin position="432"/>
        <end position="453"/>
    </location>
</feature>